<gene>
    <name evidence="3" type="ORF">GCM10010507_21870</name>
</gene>
<evidence type="ECO:0000256" key="1">
    <source>
        <dbReference type="SAM" id="MobiDB-lite"/>
    </source>
</evidence>
<reference evidence="3" key="2">
    <citation type="submission" date="2020-09" db="EMBL/GenBank/DDBJ databases">
        <authorList>
            <person name="Sun Q."/>
            <person name="Ohkuma M."/>
        </authorList>
    </citation>
    <scope>NUCLEOTIDE SEQUENCE</scope>
    <source>
        <strain evidence="3">JCM 4633</strain>
    </source>
</reference>
<proteinExistence type="predicted"/>
<feature type="region of interest" description="Disordered" evidence="1">
    <location>
        <begin position="1"/>
        <end position="21"/>
    </location>
</feature>
<evidence type="ECO:0000259" key="2">
    <source>
        <dbReference type="Pfam" id="PF13454"/>
    </source>
</evidence>
<feature type="compositionally biased region" description="Basic and acidic residues" evidence="1">
    <location>
        <begin position="1"/>
        <end position="11"/>
    </location>
</feature>
<sequence>MQRREHGEHAEAVASGGREGSGAGQDVVVVGAGVAGTSVFLHLVRALSRAGAGAPLRVRSVHLLDPHPVGWGLAFGDRDPLLLCNSAAEVNSLLAEEPADFVHHLREHGWTGEPRECVPRSRMAEYCQDRYAQARKEATALGVEVRHVRARAEEIGTEPGGRRRVRLSTGAELVADAVVVCTGVHRPRVPDGFVGLTGHPRYLDSPYPAGRLRRELTPGSRVLVLGTRQSAVDAALVLCRDGHRAVMTSPSGLLPSVRVSLGAPARDFPPLDRIARLDPDDPLLADKIQRCTVEAVRLLSRRPLRRQTSAAPDPVQRLREETALVDAGVGVWPGVVVAVLEAVIALSATLPAPRREALMERFAWFVSRYATAMTVVNARRLLTHVATGALRLAHPYPVAVAFEDGAWQVRWRGAESEPERFDHVVNGTGFHPPVLHRSRDGATLYLTGPQGDAGVVDHLEADLRVRRGPGAPPERVWVAGVGTHVRIPFANHLRNVVRQARQVAEDVVRVRPEAVRGA</sequence>
<evidence type="ECO:0000313" key="4">
    <source>
        <dbReference type="Proteomes" id="UP000646244"/>
    </source>
</evidence>
<dbReference type="InterPro" id="IPR052189">
    <property type="entry name" value="L-asp_N-monooxygenase_NS-form"/>
</dbReference>
<evidence type="ECO:0000313" key="3">
    <source>
        <dbReference type="EMBL" id="GHC46174.1"/>
    </source>
</evidence>
<name>A0A918WH86_STRCJ</name>
<protein>
    <recommendedName>
        <fullName evidence="2">FAD-dependent urate hydroxylase HpyO/Asp monooxygenase CreE-like FAD/NAD(P)-binding domain-containing protein</fullName>
    </recommendedName>
</protein>
<dbReference type="InterPro" id="IPR036188">
    <property type="entry name" value="FAD/NAD-bd_sf"/>
</dbReference>
<dbReference type="PANTHER" id="PTHR40254">
    <property type="entry name" value="BLR0577 PROTEIN"/>
    <property type="match status" value="1"/>
</dbReference>
<dbReference type="Gene3D" id="3.50.50.60">
    <property type="entry name" value="FAD/NAD(P)-binding domain"/>
    <property type="match status" value="1"/>
</dbReference>
<dbReference type="AlphaFoldDB" id="A0A918WH86"/>
<dbReference type="EMBL" id="BMVB01000006">
    <property type="protein sequence ID" value="GHC46174.1"/>
    <property type="molecule type" value="Genomic_DNA"/>
</dbReference>
<dbReference type="Pfam" id="PF13454">
    <property type="entry name" value="NAD_binding_9"/>
    <property type="match status" value="1"/>
</dbReference>
<accession>A0A918WH86</accession>
<organism evidence="3 4">
    <name type="scientific">Streptomyces cinnamoneus</name>
    <name type="common">Streptoverticillium cinnamoneum</name>
    <dbReference type="NCBI Taxonomy" id="53446"/>
    <lineage>
        <taxon>Bacteria</taxon>
        <taxon>Bacillati</taxon>
        <taxon>Actinomycetota</taxon>
        <taxon>Actinomycetes</taxon>
        <taxon>Kitasatosporales</taxon>
        <taxon>Streptomycetaceae</taxon>
        <taxon>Streptomyces</taxon>
        <taxon>Streptomyces cinnamoneus group</taxon>
    </lineage>
</organism>
<dbReference type="SUPFAM" id="SSF51905">
    <property type="entry name" value="FAD/NAD(P)-binding domain"/>
    <property type="match status" value="1"/>
</dbReference>
<dbReference type="Proteomes" id="UP000646244">
    <property type="component" value="Unassembled WGS sequence"/>
</dbReference>
<dbReference type="RefSeq" id="WP_190109504.1">
    <property type="nucleotide sequence ID" value="NZ_BMVB01000006.1"/>
</dbReference>
<feature type="domain" description="FAD-dependent urate hydroxylase HpyO/Asp monooxygenase CreE-like FAD/NAD(P)-binding" evidence="2">
    <location>
        <begin position="28"/>
        <end position="184"/>
    </location>
</feature>
<dbReference type="PANTHER" id="PTHR40254:SF1">
    <property type="entry name" value="BLR0577 PROTEIN"/>
    <property type="match status" value="1"/>
</dbReference>
<dbReference type="InterPro" id="IPR038732">
    <property type="entry name" value="HpyO/CreE_NAD-binding"/>
</dbReference>
<comment type="caution">
    <text evidence="3">The sequence shown here is derived from an EMBL/GenBank/DDBJ whole genome shotgun (WGS) entry which is preliminary data.</text>
</comment>
<reference evidence="3" key="1">
    <citation type="journal article" date="2014" name="Int. J. Syst. Evol. Microbiol.">
        <title>Complete genome sequence of Corynebacterium casei LMG S-19264T (=DSM 44701T), isolated from a smear-ripened cheese.</title>
        <authorList>
            <consortium name="US DOE Joint Genome Institute (JGI-PGF)"/>
            <person name="Walter F."/>
            <person name="Albersmeier A."/>
            <person name="Kalinowski J."/>
            <person name="Ruckert C."/>
        </authorList>
    </citation>
    <scope>NUCLEOTIDE SEQUENCE</scope>
    <source>
        <strain evidence="3">JCM 4633</strain>
    </source>
</reference>